<organism evidence="2 3">
    <name type="scientific">Babesia ovis</name>
    <dbReference type="NCBI Taxonomy" id="5869"/>
    <lineage>
        <taxon>Eukaryota</taxon>
        <taxon>Sar</taxon>
        <taxon>Alveolata</taxon>
        <taxon>Apicomplexa</taxon>
        <taxon>Aconoidasida</taxon>
        <taxon>Piroplasmida</taxon>
        <taxon>Babesiidae</taxon>
        <taxon>Babesia</taxon>
    </lineage>
</organism>
<dbReference type="EMBL" id="BLIY01000076">
    <property type="protein sequence ID" value="GFE56119.1"/>
    <property type="molecule type" value="Genomic_DNA"/>
</dbReference>
<name>A0A9W5TD46_BABOV</name>
<evidence type="ECO:0000259" key="1">
    <source>
        <dbReference type="Pfam" id="PF12146"/>
    </source>
</evidence>
<dbReference type="AlphaFoldDB" id="A0A9W5TD46"/>
<reference evidence="2" key="1">
    <citation type="submission" date="2019-12" db="EMBL/GenBank/DDBJ databases">
        <title>Genome sequence of Babesia ovis.</title>
        <authorList>
            <person name="Yamagishi J."/>
            <person name="Sevinc F."/>
            <person name="Xuan X."/>
        </authorList>
    </citation>
    <scope>NUCLEOTIDE SEQUENCE</scope>
    <source>
        <strain evidence="2">Selcuk</strain>
    </source>
</reference>
<dbReference type="Gene3D" id="3.40.50.1820">
    <property type="entry name" value="alpha/beta hydrolase"/>
    <property type="match status" value="1"/>
</dbReference>
<dbReference type="PANTHER" id="PTHR11614">
    <property type="entry name" value="PHOSPHOLIPASE-RELATED"/>
    <property type="match status" value="1"/>
</dbReference>
<sequence length="293" mass="32777">MDGKQPSPTFSMSHFTNKQNLLIRTYSARIPDAKASIVLVHGNRCHFRSEFAAYNMKWHMENLGIGTPSVQDVIDRELRAVYPLGASVKSKDPNASFPDYSCLDGRNMFDISPRFIYEGSFIEKLNQLGYNVYGLDHQSNGLSQSLKDRRNFFLSLEDLVDDVIQFIDIVRRGKFDDTKQTMADHKPDSPSTIGTLVLCGASMGGNIVLRAAEKTSVYNKDGRMFFDALITFAPMTDLSSYLTTFTRRALLHLSKVISVVRPESTLGLHPIPFTLNNANATVLRLACLKPPIS</sequence>
<evidence type="ECO:0000313" key="3">
    <source>
        <dbReference type="Proteomes" id="UP001057455"/>
    </source>
</evidence>
<evidence type="ECO:0000313" key="2">
    <source>
        <dbReference type="EMBL" id="GFE56119.1"/>
    </source>
</evidence>
<dbReference type="InterPro" id="IPR022742">
    <property type="entry name" value="Hydrolase_4"/>
</dbReference>
<comment type="caution">
    <text evidence="2">The sequence shown here is derived from an EMBL/GenBank/DDBJ whole genome shotgun (WGS) entry which is preliminary data.</text>
</comment>
<dbReference type="SUPFAM" id="SSF53474">
    <property type="entry name" value="alpha/beta-Hydrolases"/>
    <property type="match status" value="1"/>
</dbReference>
<dbReference type="OrthoDB" id="2498029at2759"/>
<dbReference type="InterPro" id="IPR029058">
    <property type="entry name" value="AB_hydrolase_fold"/>
</dbReference>
<proteinExistence type="predicted"/>
<dbReference type="InterPro" id="IPR051044">
    <property type="entry name" value="MAG_DAG_Lipase"/>
</dbReference>
<protein>
    <submittedName>
        <fullName evidence="2">Lysophospholipase, putative</fullName>
    </submittedName>
</protein>
<dbReference type="Proteomes" id="UP001057455">
    <property type="component" value="Unassembled WGS sequence"/>
</dbReference>
<accession>A0A9W5TD46</accession>
<keyword evidence="3" id="KW-1185">Reference proteome</keyword>
<dbReference type="Pfam" id="PF12146">
    <property type="entry name" value="Hydrolase_4"/>
    <property type="match status" value="1"/>
</dbReference>
<gene>
    <name evidence="2" type="ORF">BaOVIS_034840</name>
</gene>
<feature type="domain" description="Serine aminopeptidase S33" evidence="1">
    <location>
        <begin position="121"/>
        <end position="266"/>
    </location>
</feature>